<evidence type="ECO:0000313" key="5">
    <source>
        <dbReference type="Proteomes" id="UP000053110"/>
    </source>
</evidence>
<dbReference type="InterPro" id="IPR043837">
    <property type="entry name" value="Mtf2-like_C"/>
</dbReference>
<dbReference type="HOGENOM" id="CLU_465376_0_0_1"/>
<dbReference type="Pfam" id="PF19189">
    <property type="entry name" value="Mtf2"/>
    <property type="match status" value="1"/>
</dbReference>
<dbReference type="PANTHER" id="PTHR39468:SF1">
    <property type="entry name" value="MTF2-LIKE C-TERMINAL DOMAIN-CONTAINING PROTEIN"/>
    <property type="match status" value="1"/>
</dbReference>
<accession>A0A061HIU6</accession>
<organism evidence="4">
    <name type="scientific">Blumeria graminis f. sp. tritici 96224</name>
    <dbReference type="NCBI Taxonomy" id="1268274"/>
    <lineage>
        <taxon>Eukaryota</taxon>
        <taxon>Fungi</taxon>
        <taxon>Dikarya</taxon>
        <taxon>Ascomycota</taxon>
        <taxon>Pezizomycotina</taxon>
        <taxon>Leotiomycetes</taxon>
        <taxon>Erysiphales</taxon>
        <taxon>Erysiphaceae</taxon>
        <taxon>Blumeria</taxon>
    </lineage>
</organism>
<dbReference type="InterPro" id="IPR040009">
    <property type="entry name" value="Mtf2/C5D6.12-like"/>
</dbReference>
<feature type="region of interest" description="Disordered" evidence="1">
    <location>
        <begin position="56"/>
        <end position="82"/>
    </location>
</feature>
<dbReference type="GO" id="GO:0005739">
    <property type="term" value="C:mitochondrion"/>
    <property type="evidence" value="ECO:0007669"/>
    <property type="project" value="InterPro"/>
</dbReference>
<reference evidence="3" key="2">
    <citation type="submission" date="2013-01" db="EMBL/GenBank/DDBJ databases">
        <title>The wheat powdery mildew genome reveals unique evolution of an obligate biotroph.</title>
        <authorList>
            <person name="Oberhaensli S."/>
            <person name="Wicker T."/>
            <person name="Keller B."/>
        </authorList>
    </citation>
    <scope>NUCLEOTIDE SEQUENCE</scope>
    <source>
        <strain evidence="3">96224</strain>
    </source>
</reference>
<reference evidence="4" key="3">
    <citation type="submission" date="2018-07" db="EMBL/GenBank/DDBJ databases">
        <authorList>
            <person name="Quirk P.G."/>
            <person name="Krulwich T.A."/>
        </authorList>
    </citation>
    <scope>NUCLEOTIDE SEQUENCE</scope>
    <source>
        <strain evidence="4">96224</strain>
    </source>
</reference>
<dbReference type="OrthoDB" id="2444174at2759"/>
<evidence type="ECO:0000256" key="1">
    <source>
        <dbReference type="SAM" id="MobiDB-lite"/>
    </source>
</evidence>
<dbReference type="EMBL" id="KE375004">
    <property type="protein sequence ID" value="EPQ66200.1"/>
    <property type="molecule type" value="Genomic_DNA"/>
</dbReference>
<evidence type="ECO:0000259" key="2">
    <source>
        <dbReference type="Pfam" id="PF19189"/>
    </source>
</evidence>
<name>A0A061HIU6_BLUGR</name>
<gene>
    <name evidence="3" type="ORF">BGT96224_1794</name>
    <name evidence="4" type="ORF">BGT96224V2_LOCUS2172</name>
</gene>
<protein>
    <submittedName>
        <fullName evidence="4">Bgt-1794</fullName>
    </submittedName>
</protein>
<dbReference type="EMBL" id="UIGY01000037">
    <property type="protein sequence ID" value="SUZ09046.1"/>
    <property type="molecule type" value="Genomic_DNA"/>
</dbReference>
<evidence type="ECO:0000313" key="4">
    <source>
        <dbReference type="EMBL" id="SUZ09046.1"/>
    </source>
</evidence>
<sequence length="586" mass="68052">MSIELPPFLFPARNLRVIHRKFIYLRPVLKIRQRTFSDERLPSQYHLFRDTRVSKFHNPRRAASRRNLSDSSNNDEDQNQNFTVRRTTVARGVEAPQPGAWNFNPYTISFEGEPQEKKSTYNESINTRENYELDDFEMPIDDTQIELEEVHDEDFFQDGNEEHLNLDEGRYEQNSTITASEKHAFQKIFKNIFETKQWAEKSAIFGESIDSDNDTDAELRRNRRREADNQLTQIISESYFQTPKTKEEIENVVKQYPPALQASAAQAMGLDDLIEGENIVNSDRNSDQYYSSIDIKADLSDKTKILSEQKRIKDLEAKIESVRESEQSRVEALMRAAQTDFELWKVLEDEVFILVKKMGLEEIPKPVIELSPVRLKKTKSRKLSNSKSKGLISVNMPLLEKSMRLDQKNIPTDELASQHNVPPLQLYGPLYPSYLLLGLRLLDRSFSRPSPLALSILPKIKSLGYISRVLGASTQLYNELLLIYCYRQNYFQGMLRLLEEMEFSSLVMNQETLNIVVQLSRTQDRIRQGTQGVGMSQLWALPNFARGRFGPWRDHLREKIESERLLQQKDSAWMRSGLLPRSKQVG</sequence>
<reference evidence="5" key="1">
    <citation type="journal article" date="2013" name="Nat. Genet.">
        <title>The wheat powdery mildew genome shows the unique evolution of an obligate biotroph.</title>
        <authorList>
            <person name="Wicker T."/>
            <person name="Oberhaensli S."/>
            <person name="Parlange F."/>
            <person name="Buchmann J.P."/>
            <person name="Shatalina M."/>
            <person name="Roffler S."/>
            <person name="Ben-David R."/>
            <person name="Dolezel J."/>
            <person name="Simkova H."/>
            <person name="Schulze-Lefert P."/>
            <person name="Spanu P.D."/>
            <person name="Bruggmann R."/>
            <person name="Amselem J."/>
            <person name="Quesneville H."/>
            <person name="Ver Loren van Themaat E."/>
            <person name="Paape T."/>
            <person name="Shimizu K.K."/>
            <person name="Keller B."/>
        </authorList>
    </citation>
    <scope>NUCLEOTIDE SEQUENCE [LARGE SCALE GENOMIC DNA]</scope>
    <source>
        <strain evidence="5">96224</strain>
    </source>
</reference>
<dbReference type="PANTHER" id="PTHR39468">
    <property type="entry name" value="CHROMOSOME 7, WHOLE GENOME SHOTGUN SEQUENCE"/>
    <property type="match status" value="1"/>
</dbReference>
<dbReference type="AlphaFoldDB" id="A0A061HIU6"/>
<evidence type="ECO:0000313" key="3">
    <source>
        <dbReference type="EMBL" id="EPQ66200.1"/>
    </source>
</evidence>
<dbReference type="Proteomes" id="UP000053110">
    <property type="component" value="Unassembled WGS sequence"/>
</dbReference>
<feature type="domain" description="Mtf2-like C-terminal" evidence="2">
    <location>
        <begin position="325"/>
        <end position="539"/>
    </location>
</feature>
<proteinExistence type="predicted"/>